<dbReference type="GO" id="GO:0000175">
    <property type="term" value="F:3'-5'-RNA exonuclease activity"/>
    <property type="evidence" value="ECO:0007669"/>
    <property type="project" value="TreeGrafter"/>
</dbReference>
<feature type="region of interest" description="Disordered" evidence="2">
    <location>
        <begin position="74"/>
        <end position="155"/>
    </location>
</feature>
<dbReference type="InterPro" id="IPR041505">
    <property type="entry name" value="Dis3_CSD2"/>
</dbReference>
<feature type="domain" description="RNB" evidence="3">
    <location>
        <begin position="687"/>
        <end position="1023"/>
    </location>
</feature>
<organism evidence="4 5">
    <name type="scientific">Wickerhamomyces mucosus</name>
    <dbReference type="NCBI Taxonomy" id="1378264"/>
    <lineage>
        <taxon>Eukaryota</taxon>
        <taxon>Fungi</taxon>
        <taxon>Dikarya</taxon>
        <taxon>Ascomycota</taxon>
        <taxon>Saccharomycotina</taxon>
        <taxon>Saccharomycetes</taxon>
        <taxon>Phaffomycetales</taxon>
        <taxon>Wickerhamomycetaceae</taxon>
        <taxon>Wickerhamomyces</taxon>
    </lineage>
</organism>
<feature type="compositionally biased region" description="Basic residues" evidence="2">
    <location>
        <begin position="105"/>
        <end position="118"/>
    </location>
</feature>
<feature type="compositionally biased region" description="Polar residues" evidence="2">
    <location>
        <begin position="142"/>
        <end position="151"/>
    </location>
</feature>
<dbReference type="GO" id="GO:0000932">
    <property type="term" value="C:P-body"/>
    <property type="evidence" value="ECO:0007669"/>
    <property type="project" value="TreeGrafter"/>
</dbReference>
<dbReference type="PANTHER" id="PTHR23355">
    <property type="entry name" value="RIBONUCLEASE"/>
    <property type="match status" value="1"/>
</dbReference>
<feature type="compositionally biased region" description="Low complexity" evidence="2">
    <location>
        <begin position="226"/>
        <end position="237"/>
    </location>
</feature>
<dbReference type="OrthoDB" id="372421at2759"/>
<comment type="similarity">
    <text evidence="1">Belongs to the RNR ribonuclease family.</text>
</comment>
<dbReference type="SMART" id="SM00955">
    <property type="entry name" value="RNB"/>
    <property type="match status" value="1"/>
</dbReference>
<comment type="caution">
    <text evidence="4">The sequence shown here is derived from an EMBL/GenBank/DDBJ whole genome shotgun (WGS) entry which is preliminary data.</text>
</comment>
<dbReference type="Pfam" id="PF00773">
    <property type="entry name" value="RNB"/>
    <property type="match status" value="1"/>
</dbReference>
<feature type="compositionally biased region" description="Polar residues" evidence="2">
    <location>
        <begin position="463"/>
        <end position="482"/>
    </location>
</feature>
<feature type="region of interest" description="Disordered" evidence="2">
    <location>
        <begin position="420"/>
        <end position="506"/>
    </location>
</feature>
<feature type="compositionally biased region" description="Polar residues" evidence="2">
    <location>
        <begin position="269"/>
        <end position="297"/>
    </location>
</feature>
<dbReference type="Gene3D" id="2.40.50.700">
    <property type="match status" value="1"/>
</dbReference>
<evidence type="ECO:0000259" key="3">
    <source>
        <dbReference type="SMART" id="SM00955"/>
    </source>
</evidence>
<name>A0A9P8PK23_9ASCO</name>
<dbReference type="PANTHER" id="PTHR23355:SF9">
    <property type="entry name" value="DIS3-LIKE EXONUCLEASE 2"/>
    <property type="match status" value="1"/>
</dbReference>
<keyword evidence="5" id="KW-1185">Reference proteome</keyword>
<evidence type="ECO:0000256" key="1">
    <source>
        <dbReference type="ARBA" id="ARBA00005785"/>
    </source>
</evidence>
<reference evidence="4" key="1">
    <citation type="journal article" date="2021" name="Open Biol.">
        <title>Shared evolutionary footprints suggest mitochondrial oxidative damage underlies multiple complex I losses in fungi.</title>
        <authorList>
            <person name="Schikora-Tamarit M.A."/>
            <person name="Marcet-Houben M."/>
            <person name="Nosek J."/>
            <person name="Gabaldon T."/>
        </authorList>
    </citation>
    <scope>NUCLEOTIDE SEQUENCE</scope>
    <source>
        <strain evidence="4">CBS6341</strain>
    </source>
</reference>
<dbReference type="SUPFAM" id="SSF50249">
    <property type="entry name" value="Nucleic acid-binding proteins"/>
    <property type="match status" value="2"/>
</dbReference>
<dbReference type="Proteomes" id="UP000769528">
    <property type="component" value="Unassembled WGS sequence"/>
</dbReference>
<evidence type="ECO:0000313" key="5">
    <source>
        <dbReference type="Proteomes" id="UP000769528"/>
    </source>
</evidence>
<feature type="region of interest" description="Disordered" evidence="2">
    <location>
        <begin position="187"/>
        <end position="314"/>
    </location>
</feature>
<dbReference type="Gene3D" id="2.40.50.140">
    <property type="entry name" value="Nucleic acid-binding proteins"/>
    <property type="match status" value="1"/>
</dbReference>
<dbReference type="FunFam" id="2.40.50.690:FF:000001">
    <property type="entry name" value="Cell wall biogenesis protein"/>
    <property type="match status" value="1"/>
</dbReference>
<dbReference type="InterPro" id="IPR041093">
    <property type="entry name" value="Dis3l2-like_C"/>
</dbReference>
<dbReference type="GO" id="GO:0003723">
    <property type="term" value="F:RNA binding"/>
    <property type="evidence" value="ECO:0007669"/>
    <property type="project" value="InterPro"/>
</dbReference>
<feature type="compositionally biased region" description="Polar residues" evidence="2">
    <location>
        <begin position="566"/>
        <end position="575"/>
    </location>
</feature>
<feature type="compositionally biased region" description="Polar residues" evidence="2">
    <location>
        <begin position="245"/>
        <end position="258"/>
    </location>
</feature>
<feature type="region of interest" description="Disordered" evidence="2">
    <location>
        <begin position="1"/>
        <end position="31"/>
    </location>
</feature>
<dbReference type="EMBL" id="JAEUBF010001113">
    <property type="protein sequence ID" value="KAH3672747.1"/>
    <property type="molecule type" value="Genomic_DNA"/>
</dbReference>
<accession>A0A9P8PK23</accession>
<evidence type="ECO:0000256" key="2">
    <source>
        <dbReference type="SAM" id="MobiDB-lite"/>
    </source>
</evidence>
<feature type="compositionally biased region" description="Low complexity" evidence="2">
    <location>
        <begin position="434"/>
        <end position="453"/>
    </location>
</feature>
<dbReference type="Pfam" id="PF17877">
    <property type="entry name" value="Dis3l2_C_term"/>
    <property type="match status" value="1"/>
</dbReference>
<dbReference type="InterPro" id="IPR001900">
    <property type="entry name" value="RNase_II/R"/>
</dbReference>
<evidence type="ECO:0000313" key="4">
    <source>
        <dbReference type="EMBL" id="KAH3672747.1"/>
    </source>
</evidence>
<gene>
    <name evidence="4" type="ORF">WICMUC_004153</name>
</gene>
<proteinExistence type="inferred from homology"/>
<feature type="compositionally biased region" description="Low complexity" evidence="2">
    <location>
        <begin position="74"/>
        <end position="98"/>
    </location>
</feature>
<dbReference type="Gene3D" id="2.40.50.690">
    <property type="match status" value="1"/>
</dbReference>
<feature type="compositionally biased region" description="Polar residues" evidence="2">
    <location>
        <begin position="10"/>
        <end position="25"/>
    </location>
</feature>
<sequence length="1276" mass="143425">MANHHHQHTNKNYDNPQQPSFTASTGGKVPRQIHIAHRRSPSELTNLMIEQFALQRQLELVQQQQQQILASQQYSNNNNNNNNSNNNNNNNSTSSISSQLQPPHLSHKRTGSNSHRRSQSSITGAMGSFSLSSNLAPPPPLQKQSNQNHVQGHNRRHSLGLNEAKKAAAQVQAQRAGKDIVVVSATTPPEEEASMPPPSGFKFPSTTIEPPSTPSNGFNKSHNRSRSTTSQSSPQKSYQFPSGAKSPSSSTNSENLTVPSVHERRQSGHYRSNSRNHDSNFQQNVNLNWRKQQSPSRASVDFNGDNQQPFIPGHRSRNSNIGGSISSISNFQLQQGQVGGRKSLFAPYLPQSSIPDLVAEGRLVVGTLRVNKKNRSDAYVATDGLLDADIFICGSKDRNRALEGDLVAVELLDVDEVWSSKREKEEKKRRKDNSGGNSNNNNNLQSSNSSESSPIDDVHNDASTHSSSGSILTNSTQNSSTASDDRPSLQRRGSLKQRPTLKKNDDVEVEGQSLLLVEEEEISDEYKPLYAGHVVAVIDRIPGQLFAGTLGLLRPSQQTKADKESASGNNQQSHQNRPKIVWFKPTDKKVPLIAIPTEQAPRDFVENVDKYSGKLFVASIKRWPITSLHPFGTLISELGAINDPSIEVDAILRDNNFLCDEYLNEFGEEREDYELDEVNLDEEFSKRRDFTNEYVLAISENGSSSDSALHVKRISVDRIELGVHISDVTEFIKEGSNLDKNARKRSTSVILAQKQVNLLPNYLIQYFSFEKNVKKLTLSVVFEIDTKDFKVDDVWIGESFIQPKVRLSYDEIDLILKDQLVGNDEISSASKDYIKTISLISREFRRERLDSDSLNNETNLTLLDQIDDERVRLDLNLFKTPLSSSVLNEINLKVNNFVAQRTFSILGDEAFLRRLSVPTSTKLEIFAKKCLNFGVEIDVSSHSNLVNSILNVEDPLKRQCIEILLNKILQRGKYFVGGESNQSLTNNNGAWFFNLPIYTHFTSPLRRYADFIVHRQLKSTLSISATTSDDVPDSIKTNIEKKSTDLEWLKMTAEYCNFKKDCAKNSQDQSIHLLLSKVLNSMSKSAGQLIVYGWVLQVYESSFDVYIPEFGIEKRVHGDQLPLKKCEFNNKSSTLELYWEKGVDSATYIPDDEKEPLSYRNSIKNKFKTNSKDIVKYLSQERLENINDDDADEIIAELTKLKLNKPKIELNEVEGVKLSLDNFFKGLKLRVGGINQDYYIQEVSTFDKVPILLRSEIGMALPCLTVHALNPFLNHE</sequence>
<dbReference type="FunFam" id="2.40.50.700:FF:000002">
    <property type="entry name" value="Cell wall biogenesis protein"/>
    <property type="match status" value="1"/>
</dbReference>
<dbReference type="Pfam" id="PF17849">
    <property type="entry name" value="OB_Dis3"/>
    <property type="match status" value="1"/>
</dbReference>
<dbReference type="InterPro" id="IPR050180">
    <property type="entry name" value="RNR_Ribonuclease"/>
</dbReference>
<reference evidence="4" key="2">
    <citation type="submission" date="2021-01" db="EMBL/GenBank/DDBJ databases">
        <authorList>
            <person name="Schikora-Tamarit M.A."/>
        </authorList>
    </citation>
    <scope>NUCLEOTIDE SEQUENCE</scope>
    <source>
        <strain evidence="4">CBS6341</strain>
    </source>
</reference>
<protein>
    <recommendedName>
        <fullName evidence="3">RNB domain-containing protein</fullName>
    </recommendedName>
</protein>
<feature type="region of interest" description="Disordered" evidence="2">
    <location>
        <begin position="557"/>
        <end position="577"/>
    </location>
</feature>
<dbReference type="InterPro" id="IPR012340">
    <property type="entry name" value="NA-bd_OB-fold"/>
</dbReference>
<dbReference type="GO" id="GO:0006402">
    <property type="term" value="P:mRNA catabolic process"/>
    <property type="evidence" value="ECO:0007669"/>
    <property type="project" value="TreeGrafter"/>
</dbReference>
<dbReference type="AlphaFoldDB" id="A0A9P8PK23"/>